<evidence type="ECO:0000256" key="3">
    <source>
        <dbReference type="ARBA" id="ARBA00006577"/>
    </source>
</evidence>
<evidence type="ECO:0000256" key="9">
    <source>
        <dbReference type="PROSITE-ProRule" id="PRU00277"/>
    </source>
</evidence>
<dbReference type="PROSITE" id="PS50059">
    <property type="entry name" value="FKBP_PPIASE"/>
    <property type="match status" value="1"/>
</dbReference>
<gene>
    <name evidence="12" type="ORF">SAMN05421647_106105</name>
</gene>
<dbReference type="Pfam" id="PF00254">
    <property type="entry name" value="FKBP_C"/>
    <property type="match status" value="1"/>
</dbReference>
<dbReference type="STRING" id="49186.SAMN05421647_106105"/>
<keyword evidence="4" id="KW-0963">Cytoplasm</keyword>
<dbReference type="EMBL" id="FTMN01000006">
    <property type="protein sequence ID" value="SIQ58559.1"/>
    <property type="molecule type" value="Genomic_DNA"/>
</dbReference>
<evidence type="ECO:0000256" key="5">
    <source>
        <dbReference type="ARBA" id="ARBA00023110"/>
    </source>
</evidence>
<dbReference type="RefSeq" id="WP_076463296.1">
    <property type="nucleotide sequence ID" value="NZ_FTMN01000006.1"/>
</dbReference>
<evidence type="ECO:0000313" key="13">
    <source>
        <dbReference type="Proteomes" id="UP000186895"/>
    </source>
</evidence>
<dbReference type="GO" id="GO:0005737">
    <property type="term" value="C:cytoplasm"/>
    <property type="evidence" value="ECO:0007669"/>
    <property type="project" value="UniProtKB-SubCell"/>
</dbReference>
<dbReference type="InterPro" id="IPR001179">
    <property type="entry name" value="PPIase_FKBP_dom"/>
</dbReference>
<comment type="similarity">
    <text evidence="3 10">Belongs to the FKBP-type PPIase family.</text>
</comment>
<keyword evidence="5 9" id="KW-0697">Rotamase</keyword>
<sequence length="153" mass="16878">MNITRDTHVSFHYALEGTDGEVLDGSRDAEPLTYIHGHRQIVPGLEQALEGRAAGDTFRQEVPPELGYGERDESKVLELDREAFAGMPGLKIGLFCQIEDEQGEMRLGKVVALDTREVRVDTNHPFAGQTLVFDVEVVAVRAATEQELAGSDR</sequence>
<proteinExistence type="inferred from homology"/>
<dbReference type="SUPFAM" id="SSF54534">
    <property type="entry name" value="FKBP-like"/>
    <property type="match status" value="1"/>
</dbReference>
<comment type="subcellular location">
    <subcellularLocation>
        <location evidence="2">Cytoplasm</location>
    </subcellularLocation>
</comment>
<evidence type="ECO:0000259" key="11">
    <source>
        <dbReference type="PROSITE" id="PS50059"/>
    </source>
</evidence>
<name>A0A1N6TZ49_9GAMM</name>
<comment type="function">
    <text evidence="8">Also involved in hydrogenase metallocenter assembly, probably by participating in the nickel insertion step. This function in hydrogenase biosynthesis requires chaperone activity and the presence of the metal-binding domain, but not PPIase activity.</text>
</comment>
<dbReference type="PANTHER" id="PTHR47861">
    <property type="entry name" value="FKBP-TYPE PEPTIDYL-PROLYL CIS-TRANS ISOMERASE SLYD"/>
    <property type="match status" value="1"/>
</dbReference>
<dbReference type="AlphaFoldDB" id="A0A1N6TZ49"/>
<dbReference type="PANTHER" id="PTHR47861:SF3">
    <property type="entry name" value="FKBP-TYPE PEPTIDYL-PROLYL CIS-TRANS ISOMERASE SLYD"/>
    <property type="match status" value="1"/>
</dbReference>
<organism evidence="12 13">
    <name type="scientific">Marinobacterium stanieri</name>
    <dbReference type="NCBI Taxonomy" id="49186"/>
    <lineage>
        <taxon>Bacteria</taxon>
        <taxon>Pseudomonadati</taxon>
        <taxon>Pseudomonadota</taxon>
        <taxon>Gammaproteobacteria</taxon>
        <taxon>Oceanospirillales</taxon>
        <taxon>Oceanospirillaceae</taxon>
        <taxon>Marinobacterium</taxon>
    </lineage>
</organism>
<dbReference type="Proteomes" id="UP000186895">
    <property type="component" value="Unassembled WGS sequence"/>
</dbReference>
<reference evidence="12 13" key="1">
    <citation type="submission" date="2017-01" db="EMBL/GenBank/DDBJ databases">
        <authorList>
            <person name="Mah S.A."/>
            <person name="Swanson W.J."/>
            <person name="Moy G.W."/>
            <person name="Vacquier V.D."/>
        </authorList>
    </citation>
    <scope>NUCLEOTIDE SEQUENCE [LARGE SCALE GENOMIC DNA]</scope>
    <source>
        <strain evidence="12 13">DSM 7027</strain>
    </source>
</reference>
<keyword evidence="7 9" id="KW-0413">Isomerase</keyword>
<feature type="domain" description="PPIase FKBP-type" evidence="11">
    <location>
        <begin position="6"/>
        <end position="141"/>
    </location>
</feature>
<protein>
    <recommendedName>
        <fullName evidence="10">Peptidyl-prolyl cis-trans isomerase</fullName>
        <ecNumber evidence="10">5.2.1.8</ecNumber>
    </recommendedName>
</protein>
<dbReference type="eggNOG" id="COG1047">
    <property type="taxonomic scope" value="Bacteria"/>
</dbReference>
<evidence type="ECO:0000256" key="2">
    <source>
        <dbReference type="ARBA" id="ARBA00004496"/>
    </source>
</evidence>
<evidence type="ECO:0000256" key="8">
    <source>
        <dbReference type="ARBA" id="ARBA00037071"/>
    </source>
</evidence>
<evidence type="ECO:0000256" key="1">
    <source>
        <dbReference type="ARBA" id="ARBA00000971"/>
    </source>
</evidence>
<dbReference type="InterPro" id="IPR046357">
    <property type="entry name" value="PPIase_dom_sf"/>
</dbReference>
<accession>A0A1N6TZ49</accession>
<dbReference type="EC" id="5.2.1.8" evidence="10"/>
<evidence type="ECO:0000256" key="4">
    <source>
        <dbReference type="ARBA" id="ARBA00022490"/>
    </source>
</evidence>
<evidence type="ECO:0000256" key="10">
    <source>
        <dbReference type="RuleBase" id="RU003915"/>
    </source>
</evidence>
<evidence type="ECO:0000313" key="12">
    <source>
        <dbReference type="EMBL" id="SIQ58559.1"/>
    </source>
</evidence>
<keyword evidence="13" id="KW-1185">Reference proteome</keyword>
<comment type="catalytic activity">
    <reaction evidence="1 9 10">
        <text>[protein]-peptidylproline (omega=180) = [protein]-peptidylproline (omega=0)</text>
        <dbReference type="Rhea" id="RHEA:16237"/>
        <dbReference type="Rhea" id="RHEA-COMP:10747"/>
        <dbReference type="Rhea" id="RHEA-COMP:10748"/>
        <dbReference type="ChEBI" id="CHEBI:83833"/>
        <dbReference type="ChEBI" id="CHEBI:83834"/>
        <dbReference type="EC" id="5.2.1.8"/>
    </reaction>
</comment>
<keyword evidence="6" id="KW-0143">Chaperone</keyword>
<evidence type="ECO:0000256" key="6">
    <source>
        <dbReference type="ARBA" id="ARBA00023186"/>
    </source>
</evidence>
<dbReference type="GO" id="GO:0042026">
    <property type="term" value="P:protein refolding"/>
    <property type="evidence" value="ECO:0007669"/>
    <property type="project" value="UniProtKB-ARBA"/>
</dbReference>
<evidence type="ECO:0000256" key="7">
    <source>
        <dbReference type="ARBA" id="ARBA00023235"/>
    </source>
</evidence>
<dbReference type="GO" id="GO:0003755">
    <property type="term" value="F:peptidyl-prolyl cis-trans isomerase activity"/>
    <property type="evidence" value="ECO:0007669"/>
    <property type="project" value="UniProtKB-UniRule"/>
</dbReference>
<dbReference type="Gene3D" id="3.10.50.40">
    <property type="match status" value="1"/>
</dbReference>